<dbReference type="Pfam" id="PF00570">
    <property type="entry name" value="HRDC"/>
    <property type="match status" value="1"/>
</dbReference>
<accession>A0A844BWG0</accession>
<dbReference type="AlphaFoldDB" id="A0A844BWG0"/>
<evidence type="ECO:0000313" key="3">
    <source>
        <dbReference type="Proteomes" id="UP000469870"/>
    </source>
</evidence>
<dbReference type="Proteomes" id="UP000469870">
    <property type="component" value="Unassembled WGS sequence"/>
</dbReference>
<proteinExistence type="predicted"/>
<name>A0A844BWG0_9LACT</name>
<dbReference type="InterPro" id="IPR044876">
    <property type="entry name" value="HRDC_dom_sf"/>
</dbReference>
<dbReference type="GO" id="GO:0000166">
    <property type="term" value="F:nucleotide binding"/>
    <property type="evidence" value="ECO:0007669"/>
    <property type="project" value="InterPro"/>
</dbReference>
<dbReference type="Gene3D" id="1.10.150.80">
    <property type="entry name" value="HRDC domain"/>
    <property type="match status" value="1"/>
</dbReference>
<dbReference type="PROSITE" id="PS50967">
    <property type="entry name" value="HRDC"/>
    <property type="match status" value="1"/>
</dbReference>
<evidence type="ECO:0000313" key="2">
    <source>
        <dbReference type="EMBL" id="MRI80816.1"/>
    </source>
</evidence>
<dbReference type="SUPFAM" id="SSF47819">
    <property type="entry name" value="HRDC-like"/>
    <property type="match status" value="1"/>
</dbReference>
<protein>
    <recommendedName>
        <fullName evidence="1">HRDC domain-containing protein</fullName>
    </recommendedName>
</protein>
<dbReference type="GO" id="GO:0003676">
    <property type="term" value="F:nucleic acid binding"/>
    <property type="evidence" value="ECO:0007669"/>
    <property type="project" value="InterPro"/>
</dbReference>
<organism evidence="2 3">
    <name type="scientific">Fundicoccus ignavus</name>
    <dbReference type="NCBI Taxonomy" id="2664442"/>
    <lineage>
        <taxon>Bacteria</taxon>
        <taxon>Bacillati</taxon>
        <taxon>Bacillota</taxon>
        <taxon>Bacilli</taxon>
        <taxon>Lactobacillales</taxon>
        <taxon>Aerococcaceae</taxon>
        <taxon>Fundicoccus</taxon>
    </lineage>
</organism>
<dbReference type="EMBL" id="WJQR01000002">
    <property type="protein sequence ID" value="MRI80816.1"/>
    <property type="molecule type" value="Genomic_DNA"/>
</dbReference>
<evidence type="ECO:0000259" key="1">
    <source>
        <dbReference type="PROSITE" id="PS50967"/>
    </source>
</evidence>
<sequence>MYKQAELFMRYHKGNAIDYTQKYAQEPLVEDTEIYQDLKRYRYEISQAEGIKAFQVFTNAQLEGVIARMPLTLEELK</sequence>
<feature type="domain" description="HRDC" evidence="1">
    <location>
        <begin position="28"/>
        <end position="77"/>
    </location>
</feature>
<reference evidence="2 3" key="1">
    <citation type="submission" date="2019-11" db="EMBL/GenBank/DDBJ databases">
        <title>Characterisation of Fundicoccus ignavus gen. nov. sp. nov., a novel genus of the family Aerococcaceae isolated from bulk tank milk.</title>
        <authorList>
            <person name="Siebert A."/>
            <person name="Huptas C."/>
            <person name="Wenning M."/>
            <person name="Scherer S."/>
            <person name="Doll E.V."/>
        </authorList>
    </citation>
    <scope>NUCLEOTIDE SEQUENCE [LARGE SCALE GENOMIC DNA]</scope>
    <source>
        <strain evidence="2 3">DSM 109653</strain>
    </source>
</reference>
<gene>
    <name evidence="2" type="ORF">GIY11_02075</name>
</gene>
<dbReference type="InterPro" id="IPR010997">
    <property type="entry name" value="HRDC-like_sf"/>
</dbReference>
<dbReference type="InterPro" id="IPR002121">
    <property type="entry name" value="HRDC_dom"/>
</dbReference>
<comment type="caution">
    <text evidence="2">The sequence shown here is derived from an EMBL/GenBank/DDBJ whole genome shotgun (WGS) entry which is preliminary data.</text>
</comment>